<evidence type="ECO:0000313" key="1">
    <source>
        <dbReference type="EMBL" id="GIY62323.1"/>
    </source>
</evidence>
<name>A0AAV4UX43_CAEEX</name>
<organism evidence="1 2">
    <name type="scientific">Caerostris extrusa</name>
    <name type="common">Bark spider</name>
    <name type="synonym">Caerostris bankana</name>
    <dbReference type="NCBI Taxonomy" id="172846"/>
    <lineage>
        <taxon>Eukaryota</taxon>
        <taxon>Metazoa</taxon>
        <taxon>Ecdysozoa</taxon>
        <taxon>Arthropoda</taxon>
        <taxon>Chelicerata</taxon>
        <taxon>Arachnida</taxon>
        <taxon>Araneae</taxon>
        <taxon>Araneomorphae</taxon>
        <taxon>Entelegynae</taxon>
        <taxon>Araneoidea</taxon>
        <taxon>Araneidae</taxon>
        <taxon>Caerostris</taxon>
    </lineage>
</organism>
<accession>A0AAV4UX43</accession>
<reference evidence="1 2" key="1">
    <citation type="submission" date="2021-06" db="EMBL/GenBank/DDBJ databases">
        <title>Caerostris extrusa draft genome.</title>
        <authorList>
            <person name="Kono N."/>
            <person name="Arakawa K."/>
        </authorList>
    </citation>
    <scope>NUCLEOTIDE SEQUENCE [LARGE SCALE GENOMIC DNA]</scope>
</reference>
<proteinExistence type="predicted"/>
<dbReference type="AlphaFoldDB" id="A0AAV4UX43"/>
<dbReference type="Proteomes" id="UP001054945">
    <property type="component" value="Unassembled WGS sequence"/>
</dbReference>
<keyword evidence="2" id="KW-1185">Reference proteome</keyword>
<dbReference type="EMBL" id="BPLR01013608">
    <property type="protein sequence ID" value="GIY62323.1"/>
    <property type="molecule type" value="Genomic_DNA"/>
</dbReference>
<sequence length="102" mass="11795">MHPQPRRVSHRQNKLNLAARLFCKGVGWEVFSDGPLSFGSDVLFMGDSWSQLMDRGPRANDLQRALMFKKPVVAAFAYSDDFFLAFFADSRTFLCHKYLRFL</sequence>
<gene>
    <name evidence="1" type="ORF">CEXT_79661</name>
</gene>
<protein>
    <submittedName>
        <fullName evidence="1">Uncharacterized protein</fullName>
    </submittedName>
</protein>
<evidence type="ECO:0000313" key="2">
    <source>
        <dbReference type="Proteomes" id="UP001054945"/>
    </source>
</evidence>
<comment type="caution">
    <text evidence="1">The sequence shown here is derived from an EMBL/GenBank/DDBJ whole genome shotgun (WGS) entry which is preliminary data.</text>
</comment>